<keyword evidence="1" id="KW-0805">Transcription regulation</keyword>
<dbReference type="InterPro" id="IPR009057">
    <property type="entry name" value="Homeodomain-like_sf"/>
</dbReference>
<keyword evidence="6" id="KW-1185">Reference proteome</keyword>
<protein>
    <submittedName>
        <fullName evidence="5">AraC family transcriptional regulator</fullName>
    </submittedName>
</protein>
<dbReference type="SMART" id="SM00342">
    <property type="entry name" value="HTH_ARAC"/>
    <property type="match status" value="1"/>
</dbReference>
<dbReference type="GO" id="GO:0003700">
    <property type="term" value="F:DNA-binding transcription factor activity"/>
    <property type="evidence" value="ECO:0007669"/>
    <property type="project" value="InterPro"/>
</dbReference>
<dbReference type="PANTHER" id="PTHR43280">
    <property type="entry name" value="ARAC-FAMILY TRANSCRIPTIONAL REGULATOR"/>
    <property type="match status" value="1"/>
</dbReference>
<dbReference type="Pfam" id="PF02311">
    <property type="entry name" value="AraC_binding"/>
    <property type="match status" value="1"/>
</dbReference>
<evidence type="ECO:0000313" key="5">
    <source>
        <dbReference type="EMBL" id="QIL50501.1"/>
    </source>
</evidence>
<dbReference type="AlphaFoldDB" id="A0A6G8AZH9"/>
<sequence length="303" mass="35051">MEKSIFNVVNNHTFDASVYYLFSGISQTLPFHTFGPAKRRDYIIHFVLSGQGIFFTENEQFHLQAGDVFLIRPGESCFYQSDIKKPWTYAWISFNGNQAQQIIEHFSPFKNGHHVFNSINQNKYLNIIQKTLNLSDASPQSELKLNHLVHEFLIEITQEYPSQKDSKNKFKGSNLARKAREYMDEFFETGINVNDVAEALNINRSYLTRVFTNNFGLSPKAWLIGVRINKASEFLQMQDLSIDKISEIVGFNNVSVFSRSFNKMVGESPSQYRKNRQEKRTTNLNNQHIKDLLNAAKPVRQTT</sequence>
<evidence type="ECO:0000313" key="6">
    <source>
        <dbReference type="Proteomes" id="UP000500741"/>
    </source>
</evidence>
<evidence type="ECO:0000259" key="4">
    <source>
        <dbReference type="PROSITE" id="PS01124"/>
    </source>
</evidence>
<dbReference type="SUPFAM" id="SSF51215">
    <property type="entry name" value="Regulatory protein AraC"/>
    <property type="match status" value="1"/>
</dbReference>
<dbReference type="PROSITE" id="PS00041">
    <property type="entry name" value="HTH_ARAC_FAMILY_1"/>
    <property type="match status" value="1"/>
</dbReference>
<dbReference type="PROSITE" id="PS01124">
    <property type="entry name" value="HTH_ARAC_FAMILY_2"/>
    <property type="match status" value="1"/>
</dbReference>
<dbReference type="RefSeq" id="WP_166010167.1">
    <property type="nucleotide sequence ID" value="NZ_CP049888.1"/>
</dbReference>
<dbReference type="PRINTS" id="PR00032">
    <property type="entry name" value="HTHARAC"/>
</dbReference>
<feature type="domain" description="HTH araC/xylS-type" evidence="4">
    <location>
        <begin position="177"/>
        <end position="275"/>
    </location>
</feature>
<accession>A0A6G8AZH9</accession>
<proteinExistence type="predicted"/>
<evidence type="ECO:0000256" key="3">
    <source>
        <dbReference type="ARBA" id="ARBA00023163"/>
    </source>
</evidence>
<dbReference type="Proteomes" id="UP000500741">
    <property type="component" value="Chromosome"/>
</dbReference>
<keyword evidence="3" id="KW-0804">Transcription</keyword>
<dbReference type="Gene3D" id="2.60.120.280">
    <property type="entry name" value="Regulatory protein AraC"/>
    <property type="match status" value="1"/>
</dbReference>
<dbReference type="InterPro" id="IPR018060">
    <property type="entry name" value="HTH_AraC"/>
</dbReference>
<dbReference type="InterPro" id="IPR037923">
    <property type="entry name" value="HTH-like"/>
</dbReference>
<dbReference type="Pfam" id="PF12833">
    <property type="entry name" value="HTH_18"/>
    <property type="match status" value="1"/>
</dbReference>
<dbReference type="SUPFAM" id="SSF46689">
    <property type="entry name" value="Homeodomain-like"/>
    <property type="match status" value="2"/>
</dbReference>
<organism evidence="5 6">
    <name type="scientific">Weissella coleopterorum</name>
    <dbReference type="NCBI Taxonomy" id="2714949"/>
    <lineage>
        <taxon>Bacteria</taxon>
        <taxon>Bacillati</taxon>
        <taxon>Bacillota</taxon>
        <taxon>Bacilli</taxon>
        <taxon>Lactobacillales</taxon>
        <taxon>Lactobacillaceae</taxon>
        <taxon>Weissella</taxon>
    </lineage>
</organism>
<reference evidence="5 6" key="1">
    <citation type="submission" date="2020-03" db="EMBL/GenBank/DDBJ databases">
        <title>Weissella sp. nov., isolated from Cybister lewisianus.</title>
        <authorList>
            <person name="Hyun D.-W."/>
            <person name="Bae J.-W."/>
        </authorList>
    </citation>
    <scope>NUCLEOTIDE SEQUENCE [LARGE SCALE GENOMIC DNA]</scope>
    <source>
        <strain evidence="5 6">HDW19</strain>
    </source>
</reference>
<dbReference type="InterPro" id="IPR003313">
    <property type="entry name" value="AraC-bd"/>
</dbReference>
<evidence type="ECO:0000256" key="1">
    <source>
        <dbReference type="ARBA" id="ARBA00023015"/>
    </source>
</evidence>
<dbReference type="InterPro" id="IPR018062">
    <property type="entry name" value="HTH_AraC-typ_CS"/>
</dbReference>
<keyword evidence="2" id="KW-0238">DNA-binding</keyword>
<dbReference type="Gene3D" id="1.10.10.60">
    <property type="entry name" value="Homeodomain-like"/>
    <property type="match status" value="1"/>
</dbReference>
<dbReference type="GO" id="GO:0043565">
    <property type="term" value="F:sequence-specific DNA binding"/>
    <property type="evidence" value="ECO:0007669"/>
    <property type="project" value="InterPro"/>
</dbReference>
<dbReference type="KEGG" id="wco:G7084_03730"/>
<dbReference type="PANTHER" id="PTHR43280:SF30">
    <property type="entry name" value="MMSAB OPERON REGULATORY PROTEIN"/>
    <property type="match status" value="1"/>
</dbReference>
<name>A0A6G8AZH9_9LACO</name>
<evidence type="ECO:0000256" key="2">
    <source>
        <dbReference type="ARBA" id="ARBA00023125"/>
    </source>
</evidence>
<dbReference type="EMBL" id="CP049888">
    <property type="protein sequence ID" value="QIL50501.1"/>
    <property type="molecule type" value="Genomic_DNA"/>
</dbReference>
<dbReference type="InterPro" id="IPR020449">
    <property type="entry name" value="Tscrpt_reg_AraC-type_HTH"/>
</dbReference>
<dbReference type="CDD" id="cd06986">
    <property type="entry name" value="cupin_MmsR-like_N"/>
    <property type="match status" value="1"/>
</dbReference>
<gene>
    <name evidence="5" type="ORF">G7084_03730</name>
</gene>